<keyword evidence="3" id="KW-1003">Cell membrane</keyword>
<evidence type="ECO:0000313" key="13">
    <source>
        <dbReference type="EMBL" id="APD73430.1"/>
    </source>
</evidence>
<dbReference type="VEuPathDB" id="TriTrypDB:Tb427_000686600"/>
<evidence type="ECO:0000259" key="11">
    <source>
        <dbReference type="Pfam" id="PF10659"/>
    </source>
</evidence>
<dbReference type="Pfam" id="PF13206">
    <property type="entry name" value="VSG_B"/>
    <property type="match status" value="1"/>
</dbReference>
<evidence type="ECO:0000256" key="1">
    <source>
        <dbReference type="ARBA" id="ARBA00002523"/>
    </source>
</evidence>
<dbReference type="VEuPathDB" id="TriTrypDB:Tb11.v5.0136"/>
<dbReference type="AlphaFoldDB" id="A0A1J0R6E9"/>
<evidence type="ECO:0000259" key="12">
    <source>
        <dbReference type="Pfam" id="PF13206"/>
    </source>
</evidence>
<evidence type="ECO:0000256" key="8">
    <source>
        <dbReference type="ARBA" id="ARBA00023288"/>
    </source>
</evidence>
<feature type="region of interest" description="Disordered" evidence="9">
    <location>
        <begin position="393"/>
        <end position="463"/>
    </location>
</feature>
<feature type="signal peptide" evidence="10">
    <location>
        <begin position="1"/>
        <end position="21"/>
    </location>
</feature>
<keyword evidence="7" id="KW-0325">Glycoprotein</keyword>
<name>A0A1J0R6E9_9TRYP</name>
<evidence type="ECO:0000256" key="4">
    <source>
        <dbReference type="ARBA" id="ARBA00022622"/>
    </source>
</evidence>
<protein>
    <submittedName>
        <fullName evidence="13">Variant surface glycoprotein 1125.1184</fullName>
    </submittedName>
</protein>
<feature type="domain" description="Trypanosome variant surface glycoprotein B-type N-terminal" evidence="12">
    <location>
        <begin position="10"/>
        <end position="369"/>
    </location>
</feature>
<reference evidence="13" key="1">
    <citation type="submission" date="2016-08" db="EMBL/GenBank/DDBJ databases">
        <title>VSG repertoire of Trypanosoma brucei EATRO 1125.</title>
        <authorList>
            <person name="Cross G.A."/>
        </authorList>
    </citation>
    <scope>NUCLEOTIDE SEQUENCE</scope>
    <source>
        <strain evidence="13">EATRO 1125</strain>
    </source>
</reference>
<evidence type="ECO:0000256" key="2">
    <source>
        <dbReference type="ARBA" id="ARBA00004609"/>
    </source>
</evidence>
<dbReference type="InterPro" id="IPR019609">
    <property type="entry name" value="Variant_surf_glycoprt_trypan_C"/>
</dbReference>
<dbReference type="EMBL" id="KX699474">
    <property type="protein sequence ID" value="APD73430.1"/>
    <property type="molecule type" value="Genomic_DNA"/>
</dbReference>
<keyword evidence="6" id="KW-0472">Membrane</keyword>
<evidence type="ECO:0000256" key="5">
    <source>
        <dbReference type="ARBA" id="ARBA00022729"/>
    </source>
</evidence>
<organism evidence="13">
    <name type="scientific">Trypanosoma brucei</name>
    <dbReference type="NCBI Taxonomy" id="5691"/>
    <lineage>
        <taxon>Eukaryota</taxon>
        <taxon>Discoba</taxon>
        <taxon>Euglenozoa</taxon>
        <taxon>Kinetoplastea</taxon>
        <taxon>Metakinetoplastina</taxon>
        <taxon>Trypanosomatida</taxon>
        <taxon>Trypanosomatidae</taxon>
        <taxon>Trypanosoma</taxon>
    </lineage>
</organism>
<dbReference type="GO" id="GO:0098552">
    <property type="term" value="C:side of membrane"/>
    <property type="evidence" value="ECO:0007669"/>
    <property type="project" value="UniProtKB-KW"/>
</dbReference>
<keyword evidence="5 10" id="KW-0732">Signal</keyword>
<proteinExistence type="predicted"/>
<feature type="chain" id="PRO_5012249794" evidence="10">
    <location>
        <begin position="22"/>
        <end position="463"/>
    </location>
</feature>
<accession>A0A1J0R6E9</accession>
<feature type="domain" description="Trypanosome variant surface glycoprotein C-terminal" evidence="11">
    <location>
        <begin position="415"/>
        <end position="458"/>
    </location>
</feature>
<evidence type="ECO:0000256" key="10">
    <source>
        <dbReference type="SAM" id="SignalP"/>
    </source>
</evidence>
<comment type="subcellular location">
    <subcellularLocation>
        <location evidence="2">Cell membrane</location>
        <topology evidence="2">Lipid-anchor</topology>
        <topology evidence="2">GPI-anchor</topology>
    </subcellularLocation>
</comment>
<dbReference type="InterPro" id="IPR025932">
    <property type="entry name" value="Trypano_VSG_B_N_dom"/>
</dbReference>
<evidence type="ECO:0000256" key="7">
    <source>
        <dbReference type="ARBA" id="ARBA00023180"/>
    </source>
</evidence>
<evidence type="ECO:0000256" key="3">
    <source>
        <dbReference type="ARBA" id="ARBA00022475"/>
    </source>
</evidence>
<comment type="function">
    <text evidence="1">VSG forms a coat on the surface of the parasite. The trypanosome evades the immune response of the host by expressing a series of antigenically distinct VSGs from an estimated 1000 VSG genes.</text>
</comment>
<sequence length="463" mass="49171">MIKKIMISAILVLLVATKGDAVVAAGDNTATAGALCEILALGGGRSLLAQAKASYDGAHHEILDLNMPPAGGSWHSVSEDPDKKGTYPETKHKRFSTNTDWDTKWKEWAETAQRLKDNNGIKQKLKDHKLHSRTVQHLAAAKQAVLQLAAEQSKLAAELQRIKDTKKILTNEQLKEKINTALYGENPALEATLTQGAAFEGAAAASRAGNCDGTAKDNKAKTVMAALVCVCSEDSSSGLDQPFNKHLTLNQQWTSSSQPTNNVMQELRNLCPTAKPTTITAARLASIISNVKTHFIASSSATILGKLDTGTACSGFANSGLCLKYTDVHQGAANTIDDISWIAALNQIVNDIKDHEESVAAVDSIGRQLSANTEKAGAFIASIEQYTQAQAAVSPTTNPNPAQAQKNDQNAKNACAQHRSNTSCTDEGCKWKGTSETDGKCTADESEITTQTNAETGTGDKPG</sequence>
<keyword evidence="4" id="KW-0336">GPI-anchor</keyword>
<dbReference type="Pfam" id="PF10659">
    <property type="entry name" value="Trypan_glycop_C"/>
    <property type="match status" value="1"/>
</dbReference>
<keyword evidence="8" id="KW-0449">Lipoprotein</keyword>
<evidence type="ECO:0000256" key="6">
    <source>
        <dbReference type="ARBA" id="ARBA00023136"/>
    </source>
</evidence>
<dbReference type="GO" id="GO:0005886">
    <property type="term" value="C:plasma membrane"/>
    <property type="evidence" value="ECO:0007669"/>
    <property type="project" value="UniProtKB-SubCell"/>
</dbReference>
<feature type="compositionally biased region" description="Basic and acidic residues" evidence="9">
    <location>
        <begin position="427"/>
        <end position="443"/>
    </location>
</feature>
<evidence type="ECO:0000256" key="9">
    <source>
        <dbReference type="SAM" id="MobiDB-lite"/>
    </source>
</evidence>
<feature type="compositionally biased region" description="Polar residues" evidence="9">
    <location>
        <begin position="393"/>
        <end position="425"/>
    </location>
</feature>